<keyword evidence="3" id="KW-1185">Reference proteome</keyword>
<dbReference type="RefSeq" id="WP_230434082.1">
    <property type="nucleotide sequence ID" value="NZ_JAFFQH010000137.1"/>
</dbReference>
<protein>
    <submittedName>
        <fullName evidence="2">Uncharacterized protein</fullName>
    </submittedName>
</protein>
<name>A0ABS8NPR0_9XANT</name>
<feature type="transmembrane region" description="Helical" evidence="1">
    <location>
        <begin position="83"/>
        <end position="103"/>
    </location>
</feature>
<accession>A0ABS8NPR0</accession>
<proteinExistence type="predicted"/>
<gene>
    <name evidence="2" type="ORF">JWH11_00975</name>
</gene>
<keyword evidence="1" id="KW-0812">Transmembrane</keyword>
<comment type="caution">
    <text evidence="2">The sequence shown here is derived from an EMBL/GenBank/DDBJ whole genome shotgun (WGS) entry which is preliminary data.</text>
</comment>
<keyword evidence="1" id="KW-0472">Membrane</keyword>
<organism evidence="2 3">
    <name type="scientific">Xanthomonas melonis</name>
    <dbReference type="NCBI Taxonomy" id="56456"/>
    <lineage>
        <taxon>Bacteria</taxon>
        <taxon>Pseudomonadati</taxon>
        <taxon>Pseudomonadota</taxon>
        <taxon>Gammaproteobacteria</taxon>
        <taxon>Lysobacterales</taxon>
        <taxon>Lysobacteraceae</taxon>
        <taxon>Xanthomonas</taxon>
    </lineage>
</organism>
<sequence length="108" mass="12779">MDAVWGFFRGDYFLWLISPAWGDIHHKKRHIEGVLRVSIDQVMPLQGNYKKILWTPVTLREWIVISMPALGSIMWHGWGRSSWWHVVVALVLTRLLILFNELIDTQKR</sequence>
<dbReference type="Proteomes" id="UP001430396">
    <property type="component" value="Unassembled WGS sequence"/>
</dbReference>
<keyword evidence="1" id="KW-1133">Transmembrane helix</keyword>
<dbReference type="EMBL" id="JAFFQI010000157">
    <property type="protein sequence ID" value="MCD0265034.1"/>
    <property type="molecule type" value="Genomic_DNA"/>
</dbReference>
<evidence type="ECO:0000313" key="3">
    <source>
        <dbReference type="Proteomes" id="UP001430396"/>
    </source>
</evidence>
<evidence type="ECO:0000313" key="2">
    <source>
        <dbReference type="EMBL" id="MCD0265034.1"/>
    </source>
</evidence>
<reference evidence="2" key="1">
    <citation type="submission" date="2021-02" db="EMBL/GenBank/DDBJ databases">
        <title>Copper resistance gene diversity in local Xanthomonas species at agrochemical polluted sites in Trinidad, Trinidad and Tobago.</title>
        <authorList>
            <person name="Ramnarine S.D.B.J."/>
            <person name="Ramsubhag A."/>
            <person name="Jayaraman J."/>
        </authorList>
    </citation>
    <scope>NUCLEOTIDE SEQUENCE</scope>
    <source>
        <strain evidence="2">CaNP6A</strain>
    </source>
</reference>
<evidence type="ECO:0000256" key="1">
    <source>
        <dbReference type="SAM" id="Phobius"/>
    </source>
</evidence>